<dbReference type="STRING" id="526222.Desal_0036"/>
<keyword evidence="7" id="KW-1185">Reference proteome</keyword>
<evidence type="ECO:0000256" key="2">
    <source>
        <dbReference type="PROSITE-ProRule" id="PRU00284"/>
    </source>
</evidence>
<dbReference type="OrthoDB" id="9816383at2"/>
<evidence type="ECO:0000256" key="4">
    <source>
        <dbReference type="SAM" id="Phobius"/>
    </source>
</evidence>
<name>C6BUX1_MARSD</name>
<dbReference type="PROSITE" id="PS50111">
    <property type="entry name" value="CHEMOTAXIS_TRANSDUC_2"/>
    <property type="match status" value="1"/>
</dbReference>
<keyword evidence="1 2" id="KW-0807">Transducer</keyword>
<dbReference type="InterPro" id="IPR024478">
    <property type="entry name" value="HlyB_4HB_MCP"/>
</dbReference>
<dbReference type="Pfam" id="PF12729">
    <property type="entry name" value="4HB_MCP_1"/>
    <property type="match status" value="1"/>
</dbReference>
<feature type="coiled-coil region" evidence="3">
    <location>
        <begin position="642"/>
        <end position="697"/>
    </location>
</feature>
<dbReference type="Proteomes" id="UP000002601">
    <property type="component" value="Chromosome"/>
</dbReference>
<dbReference type="GO" id="GO:0007165">
    <property type="term" value="P:signal transduction"/>
    <property type="evidence" value="ECO:0007669"/>
    <property type="project" value="UniProtKB-KW"/>
</dbReference>
<sequence length="700" mass="75368">MNILSNMRISIRIGILATVLVLLMVLSVALGLKLTSESNLGLKTVYLDRIIPLKQLKIISDEYAVNIVDTSHKVRSNALSWNQGMENIDTAQKNIKKELDAFLGTELVADEEKLIKELKPKLELADKSIAKLRSIIQKNNEQDLVRYIQQELYPVIDPVTEVIAKLIDVQLVVAEKVYRQAESDYTSGQNTMIAIIVAAIFISIVVTILIGRSIMSQLGGEPQAIQHIATRIAAGDLDAAKEIVREKAQGVSLAMLGINDSLTSISRELEETVEKIKLGDLRFRADNSTLSGFFAGIMNNANTLADSLVDYLDDIANPITCIGKDQTVLFSNKAAQSAELIPSADNRKECIGQLSNNTHGNHFEKILSADDLVHKARITSDTTVSYTGIPISDNKGSLTGVFEIIVDQTEVIGMQRKVEALAEQASTISERLASSSELLNQQVDEASQGAAIQSERTAETATAMEQMNATVVEVARNAAEAAENTNLARTKAEDGAAVVGKVVVAIGDIQKQAEGLRADTIEMGKHAEGISSIIEVISDIADQTNLLALNAAIEAARAGEAGRGFAVVADEVRKLAEKTMTATTEVNNAVTAIQTSSRNNISSTEAAVKSVNTSTELADKAGEVLKEIVNYSDDSSVRVQSIASASEEQSAAAEQITRASEEVDRISQETSSSMRQAAQSVDEIADMTKELDKLIQAMVS</sequence>
<reference evidence="6 7" key="1">
    <citation type="submission" date="2009-06" db="EMBL/GenBank/DDBJ databases">
        <title>Complete sequence of Desulfovibrio salexigens DSM 2638.</title>
        <authorList>
            <consortium name="US DOE Joint Genome Institute"/>
            <person name="Lucas S."/>
            <person name="Copeland A."/>
            <person name="Lapidus A."/>
            <person name="Glavina del Rio T."/>
            <person name="Tice H."/>
            <person name="Bruce D."/>
            <person name="Goodwin L."/>
            <person name="Pitluck S."/>
            <person name="Munk A.C."/>
            <person name="Brettin T."/>
            <person name="Detter J.C."/>
            <person name="Han C."/>
            <person name="Tapia R."/>
            <person name="Larimer F."/>
            <person name="Land M."/>
            <person name="Hauser L."/>
            <person name="Kyrpides N."/>
            <person name="Anderson I."/>
            <person name="Wall J.D."/>
            <person name="Arkin A.P."/>
            <person name="Dehal P."/>
            <person name="Chivian D."/>
            <person name="Giles B."/>
            <person name="Hazen T.C."/>
        </authorList>
    </citation>
    <scope>NUCLEOTIDE SEQUENCE [LARGE SCALE GENOMIC DNA]</scope>
    <source>
        <strain evidence="7">ATCC 14822 / DSM 2638 / NCIMB 8403 / VKM B-1763</strain>
    </source>
</reference>
<keyword evidence="4" id="KW-1133">Transmembrane helix</keyword>
<dbReference type="eggNOG" id="COG0840">
    <property type="taxonomic scope" value="Bacteria"/>
</dbReference>
<dbReference type="Pfam" id="PF00015">
    <property type="entry name" value="MCPsignal"/>
    <property type="match status" value="1"/>
</dbReference>
<evidence type="ECO:0000256" key="1">
    <source>
        <dbReference type="ARBA" id="ARBA00023224"/>
    </source>
</evidence>
<accession>C6BUX1</accession>
<dbReference type="PANTHER" id="PTHR32089:SF112">
    <property type="entry name" value="LYSOZYME-LIKE PROTEIN-RELATED"/>
    <property type="match status" value="1"/>
</dbReference>
<keyword evidence="3" id="KW-0175">Coiled coil</keyword>
<evidence type="ECO:0000313" key="7">
    <source>
        <dbReference type="Proteomes" id="UP000002601"/>
    </source>
</evidence>
<dbReference type="RefSeq" id="WP_012765634.1">
    <property type="nucleotide sequence ID" value="NC_012881.1"/>
</dbReference>
<dbReference type="SMART" id="SM00283">
    <property type="entry name" value="MA"/>
    <property type="match status" value="1"/>
</dbReference>
<keyword evidence="4" id="KW-0812">Transmembrane</keyword>
<dbReference type="InterPro" id="IPR004089">
    <property type="entry name" value="MCPsignal_dom"/>
</dbReference>
<dbReference type="Gene3D" id="1.20.120.1530">
    <property type="match status" value="1"/>
</dbReference>
<evidence type="ECO:0000256" key="3">
    <source>
        <dbReference type="SAM" id="Coils"/>
    </source>
</evidence>
<feature type="transmembrane region" description="Helical" evidence="4">
    <location>
        <begin position="192"/>
        <end position="211"/>
    </location>
</feature>
<dbReference type="HOGENOM" id="CLU_000445_107_27_7"/>
<evidence type="ECO:0000259" key="5">
    <source>
        <dbReference type="PROSITE" id="PS50111"/>
    </source>
</evidence>
<organism evidence="6 7">
    <name type="scientific">Maridesulfovibrio salexigens (strain ATCC 14822 / DSM 2638 / NCIMB 8403 / VKM B-1763)</name>
    <name type="common">Desulfovibrio salexigens</name>
    <dbReference type="NCBI Taxonomy" id="526222"/>
    <lineage>
        <taxon>Bacteria</taxon>
        <taxon>Pseudomonadati</taxon>
        <taxon>Thermodesulfobacteriota</taxon>
        <taxon>Desulfovibrionia</taxon>
        <taxon>Desulfovibrionales</taxon>
        <taxon>Desulfovibrionaceae</taxon>
        <taxon>Maridesulfovibrio</taxon>
    </lineage>
</organism>
<dbReference type="AlphaFoldDB" id="C6BUX1"/>
<evidence type="ECO:0000313" key="6">
    <source>
        <dbReference type="EMBL" id="ACS78108.1"/>
    </source>
</evidence>
<gene>
    <name evidence="6" type="ordered locus">Desal_0036</name>
</gene>
<keyword evidence="4" id="KW-0472">Membrane</keyword>
<feature type="domain" description="Methyl-accepting transducer" evidence="5">
    <location>
        <begin position="428"/>
        <end position="664"/>
    </location>
</feature>
<dbReference type="KEGG" id="dsa:Desal_0036"/>
<proteinExistence type="predicted"/>
<dbReference type="SUPFAM" id="SSF58104">
    <property type="entry name" value="Methyl-accepting chemotaxis protein (MCP) signaling domain"/>
    <property type="match status" value="1"/>
</dbReference>
<dbReference type="GO" id="GO:0016020">
    <property type="term" value="C:membrane"/>
    <property type="evidence" value="ECO:0007669"/>
    <property type="project" value="InterPro"/>
</dbReference>
<protein>
    <submittedName>
        <fullName evidence="6">Methyl-accepting chemotaxis sensory transducer</fullName>
    </submittedName>
</protein>
<dbReference type="PANTHER" id="PTHR32089">
    <property type="entry name" value="METHYL-ACCEPTING CHEMOTAXIS PROTEIN MCPB"/>
    <property type="match status" value="1"/>
</dbReference>
<dbReference type="EMBL" id="CP001649">
    <property type="protein sequence ID" value="ACS78108.1"/>
    <property type="molecule type" value="Genomic_DNA"/>
</dbReference>
<dbReference type="Gene3D" id="1.10.287.950">
    <property type="entry name" value="Methyl-accepting chemotaxis protein"/>
    <property type="match status" value="1"/>
</dbReference>